<feature type="region of interest" description="Disordered" evidence="1">
    <location>
        <begin position="1591"/>
        <end position="1613"/>
    </location>
</feature>
<dbReference type="PANTHER" id="PTHR19446">
    <property type="entry name" value="REVERSE TRANSCRIPTASES"/>
    <property type="match status" value="1"/>
</dbReference>
<feature type="compositionally biased region" description="Polar residues" evidence="1">
    <location>
        <begin position="149"/>
        <end position="162"/>
    </location>
</feature>
<feature type="compositionally biased region" description="Low complexity" evidence="1">
    <location>
        <begin position="183"/>
        <end position="200"/>
    </location>
</feature>
<feature type="region of interest" description="Disordered" evidence="1">
    <location>
        <begin position="330"/>
        <end position="353"/>
    </location>
</feature>
<feature type="compositionally biased region" description="Basic residues" evidence="1">
    <location>
        <begin position="170"/>
        <end position="182"/>
    </location>
</feature>
<feature type="domain" description="Reverse transcriptase" evidence="2">
    <location>
        <begin position="961"/>
        <end position="1242"/>
    </location>
</feature>
<evidence type="ECO:0000313" key="4">
    <source>
        <dbReference type="Proteomes" id="UP001497392"/>
    </source>
</evidence>
<keyword evidence="4" id="KW-1185">Reference proteome</keyword>
<proteinExistence type="predicted"/>
<dbReference type="SUPFAM" id="SSF56672">
    <property type="entry name" value="DNA/RNA polymerases"/>
    <property type="match status" value="1"/>
</dbReference>
<feature type="compositionally biased region" description="Low complexity" evidence="1">
    <location>
        <begin position="224"/>
        <end position="239"/>
    </location>
</feature>
<dbReference type="CDD" id="cd09076">
    <property type="entry name" value="L1-EN"/>
    <property type="match status" value="1"/>
</dbReference>
<gene>
    <name evidence="3" type="primary">g5911</name>
    <name evidence="3" type="ORF">VP750_LOCUS5062</name>
</gene>
<reference evidence="3 4" key="1">
    <citation type="submission" date="2024-06" db="EMBL/GenBank/DDBJ databases">
        <authorList>
            <person name="Kraege A."/>
            <person name="Thomma B."/>
        </authorList>
    </citation>
    <scope>NUCLEOTIDE SEQUENCE [LARGE SCALE GENOMIC DNA]</scope>
</reference>
<name>A0ABP1FU35_9CHLO</name>
<feature type="region of interest" description="Disordered" evidence="1">
    <location>
        <begin position="142"/>
        <end position="317"/>
    </location>
</feature>
<sequence>MLLHFDETPEAEEAQIQACDEQHITLPGDDSQAALHIPVHMSQGQLISPFLCQLTVHGLPPSLARRGIGQQLLSRAGYSSQECTVEGEFMGDLPTQYASQQAAGGVGNADACLIFIRPPPGDWELLRMPKSFRIGEDRIHISRPGQRLPTHTQPLTADSQVVTHRERPRTIRTRQRVQRAARRAAAAEPSRPAPAARPTRCSPTSGAAIPQSPAPTAGSLRWDPAPGAAAPSPAPGAAAPGPPAPDSRVPGSHSRATGTRAPVSPELRALEATVAGSRHSSTDRRGLGSTLGRQTASAGQTRFTRASPAAQPQDMDCSPPMGAIVLPPLHQCDSMDADDPEPQTAQPAVSGAQPMDVCAPQLSEDIRDELMHWMDAHTALSIPHRGDALARLYAAQPHDFAAQPLPQHIYAALQAIDEAETQRQQTVDPPMRRRSPSPAVPPGFEASVAARTAVTAAMTGLRRSSRETHHTDDTEAQAWTQEGPHGLRPNWSGPSFWCHGSPTSRGVAILLRPAADIADITLRHQAEDGRALSIDFSFAGGAFTAVSVYAPCVAAQRAAYFTHTLLPSLPTDRQLLVGGDFNCVAGQLDVLGPDSSVLGRTTGYYDGLRIAETDRQLFDVWRDRYPDRQTFTCAGSQSSARLDRWLVSEQLRRWISAAPDALDQTAGYPGDHQGVTLSLTAPGGTYFGRAAWRMPLHLLDDEGFCTEIADVITAYLQDHPTSELLSRGQRWVHLKRHLRLRAITAALRTARARRQALRALEMDSRTAQAQYEANPADAASLLAWRQAHHLLQQLNAAASHSAAVQAGVVWQHYGEQSTFWFYHLARERQAQTTITQLHTSTEPLQTVTLDSFESTQQAAQALETYYSASTPEGLFAPPQTSLDAQDALLAAVDRHLTPAQQQQGEGAAGDGSISLEDLTQALSSLPRGKAPGFDGLPYEFYQRFWEQLGPELTAVLQAAFQPDGPGQLPPDMTEGRITLLYKGKGLDRALPASYRPITLLNTDYKLAARVLADRLGPLLNHVVDSTQTGFLPQRWIGDNILAHLEIIAWYQRTQQPGVLLFLDFEKAFDRLDRPWLQRCMAATGFGAGAQRWVSLMHASTSAKVAFNGWHTQRFPVQSGVFQGSPLSPLLFVLAVQPMSAHAKQLATQQSLHGLRLPDGQASPFLHLHADDTTVHASTPADAQAVLDGSIALHVDATGARLQRSKSIGMGIGSLQHLVGPDQATGITFSAAGTSVRHLGIPLSTDAGRAAETLYTDILQRLHTRIARWSGFRLSLLGRAHVAKQVLVSMFTYHGTFIPVPEQLLRQLCTAVYTFVAANRPVVAGAAHLYPSRDVSSRAVDQGGIALVDIRAQLTALQAKVIGRLLEPEHIAWKAFFDSWLSMPLTAGQILSTPPQQQHIWQLGRYLPFSSFSTRFIDAPARVTAYIDAFRQLHPHRLVAVEDLPYQEVMSQPLFHSWQIQHMGTPISWEAWARQGRVRLQHLRDIILSGTARTQPALQQEVTLLLDSMPASWAAHVCGPAPQPTHLVSAAAGDSRVFCPDADGQLIHTYTVTPTAALQPALPLPEASQQPPLPADLRPVLVMDWDPTRPWHPRHMGPQARAGDADAVPAQPQPQPQLAISPHLVGAWSAGVIDPRSWGFGSEPAHEYVVRTRASRLRTLRRIIAGLPDAVSSMRPAIWPAEYADEHSGIRRLESRWAAAWDHRQQLQPQTGASGPSRIRGAPDPSTDAPWMHRSQPRPAPARDRRPPQPLPAAPAQPAELTPRQRVRAALRSDDTDIASLAEAHPSSPEWAHTWRAATSAALDRPGRVVVWRLLHGKLFVGAFHRHIHRGTPESHLCPHAACQEQLATLSHVMLSCPVSQAVWHWFAATWTAVTQQPAPPLHADLLLADDRRGPWQPAAGLDSLWQRLRLLVITQLWDAYCRARSRPEQPTQPAHIAARVISAARIQMRRDWLLVGSDIRLRAGVLSHWLRGRQPTMTAEAFQSRWCHEEVLCSRPAEVTEPPHMHWTAAHPVPLPR</sequence>
<accession>A0ABP1FU35</accession>
<dbReference type="Pfam" id="PF03372">
    <property type="entry name" value="Exo_endo_phos"/>
    <property type="match status" value="1"/>
</dbReference>
<dbReference type="InterPro" id="IPR036691">
    <property type="entry name" value="Endo/exonu/phosph_ase_sf"/>
</dbReference>
<dbReference type="EMBL" id="CAXHTA020000008">
    <property type="protein sequence ID" value="CAL5223403.1"/>
    <property type="molecule type" value="Genomic_DNA"/>
</dbReference>
<protein>
    <submittedName>
        <fullName evidence="3">G5911 protein</fullName>
    </submittedName>
</protein>
<dbReference type="InterPro" id="IPR005135">
    <property type="entry name" value="Endo/exonuclease/phosphatase"/>
</dbReference>
<evidence type="ECO:0000256" key="1">
    <source>
        <dbReference type="SAM" id="MobiDB-lite"/>
    </source>
</evidence>
<feature type="region of interest" description="Disordered" evidence="1">
    <location>
        <begin position="1703"/>
        <end position="1765"/>
    </location>
</feature>
<organism evidence="3 4">
    <name type="scientific">Coccomyxa viridis</name>
    <dbReference type="NCBI Taxonomy" id="1274662"/>
    <lineage>
        <taxon>Eukaryota</taxon>
        <taxon>Viridiplantae</taxon>
        <taxon>Chlorophyta</taxon>
        <taxon>core chlorophytes</taxon>
        <taxon>Trebouxiophyceae</taxon>
        <taxon>Trebouxiophyceae incertae sedis</taxon>
        <taxon>Coccomyxaceae</taxon>
        <taxon>Coccomyxa</taxon>
    </lineage>
</organism>
<dbReference type="Proteomes" id="UP001497392">
    <property type="component" value="Unassembled WGS sequence"/>
</dbReference>
<dbReference type="InterPro" id="IPR000477">
    <property type="entry name" value="RT_dom"/>
</dbReference>
<evidence type="ECO:0000313" key="3">
    <source>
        <dbReference type="EMBL" id="CAL5223403.1"/>
    </source>
</evidence>
<dbReference type="Pfam" id="PF00078">
    <property type="entry name" value="RVT_1"/>
    <property type="match status" value="1"/>
</dbReference>
<feature type="compositionally biased region" description="Polar residues" evidence="1">
    <location>
        <begin position="291"/>
        <end position="304"/>
    </location>
</feature>
<dbReference type="PROSITE" id="PS50878">
    <property type="entry name" value="RT_POL"/>
    <property type="match status" value="1"/>
</dbReference>
<dbReference type="InterPro" id="IPR043502">
    <property type="entry name" value="DNA/RNA_pol_sf"/>
</dbReference>
<dbReference type="Gene3D" id="3.60.10.10">
    <property type="entry name" value="Endonuclease/exonuclease/phosphatase"/>
    <property type="match status" value="1"/>
</dbReference>
<comment type="caution">
    <text evidence="3">The sequence shown here is derived from an EMBL/GenBank/DDBJ whole genome shotgun (WGS) entry which is preliminary data.</text>
</comment>
<evidence type="ECO:0000259" key="2">
    <source>
        <dbReference type="PROSITE" id="PS50878"/>
    </source>
</evidence>
<dbReference type="CDD" id="cd01650">
    <property type="entry name" value="RT_nLTR_like"/>
    <property type="match status" value="1"/>
</dbReference>
<dbReference type="SUPFAM" id="SSF56219">
    <property type="entry name" value="DNase I-like"/>
    <property type="match status" value="1"/>
</dbReference>